<dbReference type="PROSITE" id="PS50878">
    <property type="entry name" value="RT_POL"/>
    <property type="match status" value="1"/>
</dbReference>
<dbReference type="GO" id="GO:0046872">
    <property type="term" value="F:metal ion binding"/>
    <property type="evidence" value="ECO:0007669"/>
    <property type="project" value="UniProtKB-KW"/>
</dbReference>
<comment type="similarity">
    <text evidence="8">Belongs to the bacterial reverse transcriptase family.</text>
</comment>
<dbReference type="Pfam" id="PF00078">
    <property type="entry name" value="RVT_1"/>
    <property type="match status" value="1"/>
</dbReference>
<dbReference type="OrthoDB" id="9780724at2"/>
<dbReference type="CDD" id="cd03487">
    <property type="entry name" value="RT_Bac_retron_II"/>
    <property type="match status" value="1"/>
</dbReference>
<sequence>MRTRLTEEQKEVIKDQTALLQSKSDFVALLNDVAVMIYGDDGKKAFHLKHLTYYGNPKISSKRYATFEIKKKSGKTRIIHSPSSGLKSILKCFRYVLESVYEPHPAAMGFAPGRSVVDNAQKHVQMLYVYNIDLQDFFHNFDRNRVKMGLWRNLFNVEKNKEELSFFLAALCTHPIEINGEVKIVLPQGSPVSPVLTNMLCVSLDRRLQGLAKRYRIRYSRYADDITFSSNRNVFVETEFQLELHRIIEEDQKLKINPDKTRLQKRGYRQEVTGVIVNEKLNVHRKYVKQVRMWLYYMEKYGPEKAEQLFRADYIREKSHVKNITNPMLSVLIGKLQYLKMVKGQHDPTYLSLLNRFTKLLDKSNFPLRQKSTDLADKSAMLKNKNIIDLIIELGVEKALQNYVINE</sequence>
<name>A0A3N0WXL6_9FLAO</name>
<evidence type="ECO:0000313" key="11">
    <source>
        <dbReference type="EMBL" id="ROI09826.1"/>
    </source>
</evidence>
<dbReference type="SUPFAM" id="SSF56672">
    <property type="entry name" value="DNA/RNA polymerases"/>
    <property type="match status" value="1"/>
</dbReference>
<dbReference type="InterPro" id="IPR000477">
    <property type="entry name" value="RT_dom"/>
</dbReference>
<comment type="catalytic activity">
    <reaction evidence="9">
        <text>DNA(n) + a 2'-deoxyribonucleoside 5'-triphosphate = DNA(n+1) + diphosphate</text>
        <dbReference type="Rhea" id="RHEA:22508"/>
        <dbReference type="Rhea" id="RHEA-COMP:17339"/>
        <dbReference type="Rhea" id="RHEA-COMP:17340"/>
        <dbReference type="ChEBI" id="CHEBI:33019"/>
        <dbReference type="ChEBI" id="CHEBI:61560"/>
        <dbReference type="ChEBI" id="CHEBI:173112"/>
        <dbReference type="EC" id="2.7.7.49"/>
    </reaction>
</comment>
<accession>A0A3N0WXL6</accession>
<evidence type="ECO:0000256" key="5">
    <source>
        <dbReference type="ARBA" id="ARBA00022842"/>
    </source>
</evidence>
<evidence type="ECO:0000256" key="4">
    <source>
        <dbReference type="ARBA" id="ARBA00022723"/>
    </source>
</evidence>
<keyword evidence="6 11" id="KW-0695">RNA-directed DNA polymerase</keyword>
<dbReference type="RefSeq" id="WP_123265078.1">
    <property type="nucleotide sequence ID" value="NZ_RJUG01000002.1"/>
</dbReference>
<keyword evidence="7" id="KW-0051">Antiviral defense</keyword>
<evidence type="ECO:0000313" key="12">
    <source>
        <dbReference type="Proteomes" id="UP000270224"/>
    </source>
</evidence>
<dbReference type="PRINTS" id="PR00866">
    <property type="entry name" value="RNADNAPOLMS"/>
</dbReference>
<keyword evidence="2" id="KW-0808">Transferase</keyword>
<reference evidence="12" key="2">
    <citation type="submission" date="2018-11" db="EMBL/GenBank/DDBJ databases">
        <title>Proposal to divide the Flavobacteriaceae and reorganize its genera based on Amino Acid Identity values calculated from whole genome sequences.</title>
        <authorList>
            <person name="Nicholson A.C."/>
            <person name="Gulvik C.A."/>
            <person name="Whitney A.M."/>
            <person name="Humrighouse B.W."/>
            <person name="Bell M."/>
            <person name="Holmens B."/>
            <person name="Steigerwalt A."/>
            <person name="Villarma A."/>
            <person name="Sheth M."/>
            <person name="Batra D."/>
            <person name="Pryor J."/>
            <person name="Bernardet J.-F."/>
            <person name="Hugo C."/>
            <person name="Kampfer P."/>
            <person name="Newman J."/>
            <person name="Mcquiston J.R."/>
        </authorList>
    </citation>
    <scope>NUCLEOTIDE SEQUENCE [LARGE SCALE GENOMIC DNA]</scope>
    <source>
        <strain evidence="12">H3056</strain>
    </source>
</reference>
<dbReference type="InterPro" id="IPR051083">
    <property type="entry name" value="GrpII_Intron_Splice-Mob/Def"/>
</dbReference>
<evidence type="ECO:0000256" key="2">
    <source>
        <dbReference type="ARBA" id="ARBA00022679"/>
    </source>
</evidence>
<dbReference type="EC" id="2.7.7.49" evidence="1"/>
<dbReference type="GO" id="GO:0003964">
    <property type="term" value="F:RNA-directed DNA polymerase activity"/>
    <property type="evidence" value="ECO:0007669"/>
    <property type="project" value="UniProtKB-KW"/>
</dbReference>
<protein>
    <recommendedName>
        <fullName evidence="1">RNA-directed DNA polymerase</fullName>
        <ecNumber evidence="1">2.7.7.49</ecNumber>
    </recommendedName>
</protein>
<dbReference type="EMBL" id="RJUG01000002">
    <property type="protein sequence ID" value="ROI09826.1"/>
    <property type="molecule type" value="Genomic_DNA"/>
</dbReference>
<dbReference type="AlphaFoldDB" id="A0A3N0WXL6"/>
<reference evidence="12" key="1">
    <citation type="submission" date="2018-11" db="EMBL/GenBank/DDBJ databases">
        <title>Proposal to divide the Flavobacteriaceae and reorganize its genera based on Amino Acid Identity values calculated from whole genome sequences.</title>
        <authorList>
            <person name="Nicholson A.C."/>
            <person name="Gulvik C.A."/>
            <person name="Whitney A.M."/>
            <person name="Humrighouse B.W."/>
            <person name="Bell M."/>
            <person name="Holmes B."/>
            <person name="Steigerwalt A."/>
            <person name="Villarma A."/>
            <person name="Sheth M."/>
            <person name="Batra D."/>
            <person name="Pryor J."/>
            <person name="Bernardet J.-F."/>
            <person name="Hugo C."/>
            <person name="Kampfer P."/>
            <person name="Newman J."/>
            <person name="Mcquiston J.R."/>
        </authorList>
    </citation>
    <scope>NUCLEOTIDE SEQUENCE [LARGE SCALE GENOMIC DNA]</scope>
    <source>
        <strain evidence="12">H3056</strain>
    </source>
</reference>
<organism evidence="11 12">
    <name type="scientific">Kaistella daneshvariae</name>
    <dbReference type="NCBI Taxonomy" id="2487074"/>
    <lineage>
        <taxon>Bacteria</taxon>
        <taxon>Pseudomonadati</taxon>
        <taxon>Bacteroidota</taxon>
        <taxon>Flavobacteriia</taxon>
        <taxon>Flavobacteriales</taxon>
        <taxon>Weeksellaceae</taxon>
        <taxon>Chryseobacterium group</taxon>
        <taxon>Kaistella</taxon>
    </lineage>
</organism>
<dbReference type="Proteomes" id="UP000270224">
    <property type="component" value="Unassembled WGS sequence"/>
</dbReference>
<feature type="domain" description="Reverse transcriptase" evidence="10">
    <location>
        <begin position="50"/>
        <end position="277"/>
    </location>
</feature>
<gene>
    <name evidence="11" type="ORF">EGI11_03460</name>
</gene>
<evidence type="ECO:0000256" key="9">
    <source>
        <dbReference type="ARBA" id="ARBA00048173"/>
    </source>
</evidence>
<evidence type="ECO:0000256" key="1">
    <source>
        <dbReference type="ARBA" id="ARBA00012493"/>
    </source>
</evidence>
<evidence type="ECO:0000256" key="3">
    <source>
        <dbReference type="ARBA" id="ARBA00022695"/>
    </source>
</evidence>
<evidence type="ECO:0000256" key="6">
    <source>
        <dbReference type="ARBA" id="ARBA00022918"/>
    </source>
</evidence>
<evidence type="ECO:0000256" key="8">
    <source>
        <dbReference type="ARBA" id="ARBA00034120"/>
    </source>
</evidence>
<dbReference type="GO" id="GO:0051607">
    <property type="term" value="P:defense response to virus"/>
    <property type="evidence" value="ECO:0007669"/>
    <property type="project" value="UniProtKB-KW"/>
</dbReference>
<dbReference type="GO" id="GO:0003723">
    <property type="term" value="F:RNA binding"/>
    <property type="evidence" value="ECO:0007669"/>
    <property type="project" value="InterPro"/>
</dbReference>
<dbReference type="InterPro" id="IPR043502">
    <property type="entry name" value="DNA/RNA_pol_sf"/>
</dbReference>
<comment type="caution">
    <text evidence="11">The sequence shown here is derived from an EMBL/GenBank/DDBJ whole genome shotgun (WGS) entry which is preliminary data.</text>
</comment>
<evidence type="ECO:0000259" key="10">
    <source>
        <dbReference type="PROSITE" id="PS50878"/>
    </source>
</evidence>
<dbReference type="PANTHER" id="PTHR34047">
    <property type="entry name" value="NUCLEAR INTRON MATURASE 1, MITOCHONDRIAL-RELATED"/>
    <property type="match status" value="1"/>
</dbReference>
<keyword evidence="3" id="KW-0548">Nucleotidyltransferase</keyword>
<evidence type="ECO:0000256" key="7">
    <source>
        <dbReference type="ARBA" id="ARBA00023118"/>
    </source>
</evidence>
<keyword evidence="4" id="KW-0479">Metal-binding</keyword>
<proteinExistence type="inferred from homology"/>
<keyword evidence="5" id="KW-0460">Magnesium</keyword>
<dbReference type="InterPro" id="IPR000123">
    <property type="entry name" value="Reverse_transcriptase_msDNA"/>
</dbReference>